<reference evidence="5 6" key="1">
    <citation type="submission" date="2021-04" db="EMBL/GenBank/DDBJ databases">
        <title>The genome sequence of type strain Ideonella paludis KCTC 32238.</title>
        <authorList>
            <person name="Liu Y."/>
        </authorList>
    </citation>
    <scope>NUCLEOTIDE SEQUENCE [LARGE SCALE GENOMIC DNA]</scope>
    <source>
        <strain evidence="5 6">KCTC 32238</strain>
    </source>
</reference>
<dbReference type="InterPro" id="IPR040442">
    <property type="entry name" value="Pyrv_kinase-like_dom_sf"/>
</dbReference>
<dbReference type="GO" id="GO:0016829">
    <property type="term" value="F:lyase activity"/>
    <property type="evidence" value="ECO:0007669"/>
    <property type="project" value="UniProtKB-KW"/>
</dbReference>
<comment type="caution">
    <text evidence="5">The sequence shown here is derived from an EMBL/GenBank/DDBJ whole genome shotgun (WGS) entry which is preliminary data.</text>
</comment>
<proteinExistence type="predicted"/>
<evidence type="ECO:0000313" key="5">
    <source>
        <dbReference type="EMBL" id="MBQ0937138.1"/>
    </source>
</evidence>
<comment type="cofactor">
    <cofactor evidence="1">
        <name>Mg(2+)</name>
        <dbReference type="ChEBI" id="CHEBI:18420"/>
    </cofactor>
</comment>
<dbReference type="InterPro" id="IPR011206">
    <property type="entry name" value="Citrate_lyase_beta/mcl1/mcl2"/>
</dbReference>
<dbReference type="InterPro" id="IPR015813">
    <property type="entry name" value="Pyrv/PenolPyrv_kinase-like_dom"/>
</dbReference>
<protein>
    <submittedName>
        <fullName evidence="5">CoA ester lyase</fullName>
    </submittedName>
</protein>
<dbReference type="InterPro" id="IPR005000">
    <property type="entry name" value="Aldolase/citrate-lyase_domain"/>
</dbReference>
<evidence type="ECO:0000256" key="3">
    <source>
        <dbReference type="ARBA" id="ARBA00022842"/>
    </source>
</evidence>
<gene>
    <name evidence="5" type="ORF">KAK11_17565</name>
</gene>
<dbReference type="PANTHER" id="PTHR32308">
    <property type="entry name" value="LYASE BETA SUBUNIT, PUTATIVE (AFU_ORTHOLOGUE AFUA_4G13030)-RELATED"/>
    <property type="match status" value="1"/>
</dbReference>
<dbReference type="Proteomes" id="UP000672097">
    <property type="component" value="Unassembled WGS sequence"/>
</dbReference>
<organism evidence="5 6">
    <name type="scientific">Ideonella paludis</name>
    <dbReference type="NCBI Taxonomy" id="1233411"/>
    <lineage>
        <taxon>Bacteria</taxon>
        <taxon>Pseudomonadati</taxon>
        <taxon>Pseudomonadota</taxon>
        <taxon>Betaproteobacteria</taxon>
        <taxon>Burkholderiales</taxon>
        <taxon>Sphaerotilaceae</taxon>
        <taxon>Ideonella</taxon>
    </lineage>
</organism>
<keyword evidence="2" id="KW-0479">Metal-binding</keyword>
<dbReference type="SUPFAM" id="SSF51621">
    <property type="entry name" value="Phosphoenolpyruvate/pyruvate domain"/>
    <property type="match status" value="1"/>
</dbReference>
<evidence type="ECO:0000313" key="6">
    <source>
        <dbReference type="Proteomes" id="UP000672097"/>
    </source>
</evidence>
<keyword evidence="3" id="KW-0460">Magnesium</keyword>
<keyword evidence="6" id="KW-1185">Reference proteome</keyword>
<feature type="domain" description="HpcH/HpaI aldolase/citrate lyase" evidence="4">
    <location>
        <begin position="4"/>
        <end position="215"/>
    </location>
</feature>
<dbReference type="PANTHER" id="PTHR32308:SF10">
    <property type="entry name" value="CITRATE LYASE SUBUNIT BETA"/>
    <property type="match status" value="1"/>
</dbReference>
<dbReference type="EMBL" id="JAGQDG010000007">
    <property type="protein sequence ID" value="MBQ0937138.1"/>
    <property type="molecule type" value="Genomic_DNA"/>
</dbReference>
<dbReference type="PIRSF" id="PIRSF015582">
    <property type="entry name" value="Cit_lyase_B"/>
    <property type="match status" value="1"/>
</dbReference>
<accession>A0ABS5E166</accession>
<evidence type="ECO:0000259" key="4">
    <source>
        <dbReference type="Pfam" id="PF03328"/>
    </source>
</evidence>
<dbReference type="Gene3D" id="3.20.20.60">
    <property type="entry name" value="Phosphoenolpyruvate-binding domains"/>
    <property type="match status" value="1"/>
</dbReference>
<sequence length="272" mass="28089">MSPRSYLFVPGDRPERFAKAYASGADAVVLDLEDAVPPERKALARQAIAEWLAACTPAQRARTVLRCQAVGQPGWAQDLTVAQPWAGVAQSAPQLMLAKAESAEQMAQTQALCALPVLALIESAKGVLAAPQIAATPGVARLVFGTLDFALDLGVAAEPAALAHAASLLALASRAAGLPQPVAGVTTAMQDTSALQQDWAWAASLGFGAKLCIHPSQVAPLHEAMRPSAERLAWAQRVLAAAAAAGGAACQVDGRMVDAPVIAEAQRLIDRA</sequence>
<keyword evidence="5" id="KW-0456">Lyase</keyword>
<evidence type="ECO:0000256" key="1">
    <source>
        <dbReference type="ARBA" id="ARBA00001946"/>
    </source>
</evidence>
<evidence type="ECO:0000256" key="2">
    <source>
        <dbReference type="ARBA" id="ARBA00022723"/>
    </source>
</evidence>
<name>A0ABS5E166_9BURK</name>
<dbReference type="RefSeq" id="WP_210810587.1">
    <property type="nucleotide sequence ID" value="NZ_JAGQDG010000007.1"/>
</dbReference>
<dbReference type="Pfam" id="PF03328">
    <property type="entry name" value="HpcH_HpaI"/>
    <property type="match status" value="1"/>
</dbReference>